<accession>A0A161PIY0</accession>
<organism evidence="1 2">
    <name type="scientific">Alkalihalobacillus trypoxylicola</name>
    <dbReference type="NCBI Taxonomy" id="519424"/>
    <lineage>
        <taxon>Bacteria</taxon>
        <taxon>Bacillati</taxon>
        <taxon>Bacillota</taxon>
        <taxon>Bacilli</taxon>
        <taxon>Bacillales</taxon>
        <taxon>Bacillaceae</taxon>
        <taxon>Alkalihalobacillus</taxon>
    </lineage>
</organism>
<proteinExistence type="predicted"/>
<dbReference type="GO" id="GO:0016855">
    <property type="term" value="F:racemase and epimerase activity, acting on amino acids and derivatives"/>
    <property type="evidence" value="ECO:0007669"/>
    <property type="project" value="InterPro"/>
</dbReference>
<evidence type="ECO:0000313" key="2">
    <source>
        <dbReference type="Proteomes" id="UP000075806"/>
    </source>
</evidence>
<name>A0A161PIY0_9BACI</name>
<dbReference type="RefSeq" id="WP_061947952.1">
    <property type="nucleotide sequence ID" value="NZ_LTAO01000008.1"/>
</dbReference>
<gene>
    <name evidence="1" type="ORF">AZF04_17000</name>
</gene>
<dbReference type="Proteomes" id="UP000075806">
    <property type="component" value="Unassembled WGS sequence"/>
</dbReference>
<comment type="caution">
    <text evidence="1">The sequence shown here is derived from an EMBL/GenBank/DDBJ whole genome shotgun (WGS) entry which is preliminary data.</text>
</comment>
<protein>
    <recommendedName>
        <fullName evidence="3">Asp/Glu racemase</fullName>
    </recommendedName>
</protein>
<dbReference type="EMBL" id="LTAO01000008">
    <property type="protein sequence ID" value="KYG33265.1"/>
    <property type="molecule type" value="Genomic_DNA"/>
</dbReference>
<dbReference type="AlphaFoldDB" id="A0A161PIY0"/>
<evidence type="ECO:0000313" key="1">
    <source>
        <dbReference type="EMBL" id="KYG33265.1"/>
    </source>
</evidence>
<keyword evidence="2" id="KW-1185">Reference proteome</keyword>
<dbReference type="InterPro" id="IPR001920">
    <property type="entry name" value="Asp/Glu_race"/>
</dbReference>
<reference evidence="1" key="1">
    <citation type="submission" date="2016-02" db="EMBL/GenBank/DDBJ databases">
        <title>Genome sequence of Bacillus trypoxylicola KCTC 13244(T).</title>
        <authorList>
            <person name="Jeong H."/>
            <person name="Park S.-H."/>
            <person name="Choi S.-K."/>
        </authorList>
    </citation>
    <scope>NUCLEOTIDE SEQUENCE [LARGE SCALE GENOMIC DNA]</scope>
    <source>
        <strain evidence="1">KCTC 13244</strain>
    </source>
</reference>
<sequence length="223" mass="25838">MRTIACLHAHHSNITYIDQLLENYDVKILHYVDSDLINQLSDPDFSQIEVKVKLEEHINQIMSTDVDGLILTCTNFIGLLDRFKLNFPFPILKIDEAFFGEIIKLENPRIFFTNPQTIDVTLARLKQFSEANHYPFESIQIKLVEDSFPLILNNKKQEYLLKIKDCIAHHLEQNEHVCLGQLSMSDVHGLLSSEQRKLTVTMLEPLLVSCIEKFSLKKKRAKT</sequence>
<dbReference type="OrthoDB" id="2910128at2"/>
<dbReference type="SUPFAM" id="SSF53681">
    <property type="entry name" value="Aspartate/glutamate racemase"/>
    <property type="match status" value="1"/>
</dbReference>
<evidence type="ECO:0008006" key="3">
    <source>
        <dbReference type="Google" id="ProtNLM"/>
    </source>
</evidence>